<keyword evidence="3" id="KW-0812">Transmembrane</keyword>
<protein>
    <recommendedName>
        <fullName evidence="6">Glabrous enhancer-binding protein-like DBD domain-containing protein</fullName>
    </recommendedName>
</protein>
<comment type="subcellular location">
    <subcellularLocation>
        <location evidence="1">Membrane</location>
    </subcellularLocation>
</comment>
<dbReference type="EMBL" id="RWGY01000004">
    <property type="protein sequence ID" value="TVU45440.1"/>
    <property type="molecule type" value="Genomic_DNA"/>
</dbReference>
<dbReference type="PANTHER" id="PTHR31662">
    <property type="entry name" value="BNAANNG10740D PROTEIN-RELATED"/>
    <property type="match status" value="1"/>
</dbReference>
<comment type="caution">
    <text evidence="7">The sequence shown here is derived from an EMBL/GenBank/DDBJ whole genome shotgun (WGS) entry which is preliminary data.</text>
</comment>
<dbReference type="AlphaFoldDB" id="A0A5J9WDG2"/>
<comment type="similarity">
    <text evidence="2">Belongs to the GeBP family.</text>
</comment>
<dbReference type="GO" id="GO:0006355">
    <property type="term" value="P:regulation of DNA-templated transcription"/>
    <property type="evidence" value="ECO:0007669"/>
    <property type="project" value="InterPro"/>
</dbReference>
<evidence type="ECO:0000256" key="1">
    <source>
        <dbReference type="ARBA" id="ARBA00004370"/>
    </source>
</evidence>
<evidence type="ECO:0000259" key="6">
    <source>
        <dbReference type="Pfam" id="PF04504"/>
    </source>
</evidence>
<evidence type="ECO:0000256" key="3">
    <source>
        <dbReference type="ARBA" id="ARBA00022692"/>
    </source>
</evidence>
<organism evidence="7 8">
    <name type="scientific">Eragrostis curvula</name>
    <name type="common">weeping love grass</name>
    <dbReference type="NCBI Taxonomy" id="38414"/>
    <lineage>
        <taxon>Eukaryota</taxon>
        <taxon>Viridiplantae</taxon>
        <taxon>Streptophyta</taxon>
        <taxon>Embryophyta</taxon>
        <taxon>Tracheophyta</taxon>
        <taxon>Spermatophyta</taxon>
        <taxon>Magnoliopsida</taxon>
        <taxon>Liliopsida</taxon>
        <taxon>Poales</taxon>
        <taxon>Poaceae</taxon>
        <taxon>PACMAD clade</taxon>
        <taxon>Chloridoideae</taxon>
        <taxon>Eragrostideae</taxon>
        <taxon>Eragrostidinae</taxon>
        <taxon>Eragrostis</taxon>
    </lineage>
</organism>
<dbReference type="OrthoDB" id="1885109at2759"/>
<reference evidence="7 8" key="1">
    <citation type="journal article" date="2019" name="Sci. Rep.">
        <title>A high-quality genome of Eragrostis curvula grass provides insights into Poaceae evolution and supports new strategies to enhance forage quality.</title>
        <authorList>
            <person name="Carballo J."/>
            <person name="Santos B.A.C.M."/>
            <person name="Zappacosta D."/>
            <person name="Garbus I."/>
            <person name="Selva J.P."/>
            <person name="Gallo C.A."/>
            <person name="Diaz A."/>
            <person name="Albertini E."/>
            <person name="Caccamo M."/>
            <person name="Echenique V."/>
        </authorList>
    </citation>
    <scope>NUCLEOTIDE SEQUENCE [LARGE SCALE GENOMIC DNA]</scope>
    <source>
        <strain evidence="8">cv. Victoria</strain>
        <tissue evidence="7">Leaf</tissue>
    </source>
</reference>
<accession>A0A5J9WDG2</accession>
<evidence type="ECO:0000313" key="8">
    <source>
        <dbReference type="Proteomes" id="UP000324897"/>
    </source>
</evidence>
<dbReference type="GO" id="GO:0005634">
    <property type="term" value="C:nucleus"/>
    <property type="evidence" value="ECO:0007669"/>
    <property type="project" value="TreeGrafter"/>
</dbReference>
<dbReference type="PANTHER" id="PTHR31662:SF8">
    <property type="entry name" value="EXPRESSED PROTEIN"/>
    <property type="match status" value="1"/>
</dbReference>
<dbReference type="InterPro" id="IPR023395">
    <property type="entry name" value="MCP_dom_sf"/>
</dbReference>
<evidence type="ECO:0000313" key="7">
    <source>
        <dbReference type="EMBL" id="TVU45440.1"/>
    </source>
</evidence>
<dbReference type="Pfam" id="PF04504">
    <property type="entry name" value="GeBP-like_DBD"/>
    <property type="match status" value="1"/>
</dbReference>
<proteinExistence type="inferred from homology"/>
<feature type="non-terminal residue" evidence="7">
    <location>
        <position position="1"/>
    </location>
</feature>
<feature type="compositionally biased region" description="Low complexity" evidence="5">
    <location>
        <begin position="49"/>
        <end position="70"/>
    </location>
</feature>
<dbReference type="Proteomes" id="UP000324897">
    <property type="component" value="Chromosome 5"/>
</dbReference>
<dbReference type="InterPro" id="IPR007592">
    <property type="entry name" value="GEBP"/>
</dbReference>
<gene>
    <name evidence="7" type="ORF">EJB05_04927</name>
</gene>
<feature type="region of interest" description="Disordered" evidence="5">
    <location>
        <begin position="1"/>
        <end position="71"/>
    </location>
</feature>
<evidence type="ECO:0000256" key="4">
    <source>
        <dbReference type="ARBA" id="ARBA00023136"/>
    </source>
</evidence>
<feature type="region of interest" description="Disordered" evidence="5">
    <location>
        <begin position="176"/>
        <end position="195"/>
    </location>
</feature>
<keyword evidence="4" id="KW-0472">Membrane</keyword>
<evidence type="ECO:0000256" key="5">
    <source>
        <dbReference type="SAM" id="MobiDB-lite"/>
    </source>
</evidence>
<dbReference type="Gramene" id="TVU45440">
    <property type="protein sequence ID" value="TVU45440"/>
    <property type="gene ID" value="EJB05_04927"/>
</dbReference>
<dbReference type="InterPro" id="IPR053932">
    <property type="entry name" value="GeBP-like_DBD"/>
</dbReference>
<sequence length="561" mass="62476">MASDQQTTLPPVPVPPNPNPTATPTAPADPTPPPSSAARKLPIKRRSPRPSSSSPPSSGSDQQQQQQEQPAFKFQRIWTESDELRFLQGLLGCGAQGLVFPRDLNVFYDRFSESMPQPYTRSQLSEKLRRLKNKYRSMSARVAKGLDPARLAPHDRDVLHLCSRLWDPANAATSPFAAGGAGSSGNKRRRANPQGAALQLPAVSGESNSHDYNGISFPDGSNGEDMFFLEQESGHLGEHEGAPIVADGSFGGIVLEQPQTVAAVPIENHGIANEMNGNHKLVVPYSNDHRMANAVLDVFEECLREAKVSGIFNGGGNAEESEHAKRWRAQRVDELDVLRRRLRLHSNVLFSLPTPRMNYVEHYVVSCLLYAGVAHVAIQFPVYEKVKLCFAKRGSKVADSILTYPHEVVRSTLQNKDVIISAMRYCGVTMKQVCYVHHMFPTLARGMLTRLERIVSCHFDLHPQLSKAVAERALVAITFSMTAFRASNRMWSPWGTDRHNGSWRGKGIEENDPFTILSIAEGQTHMNQFRIGFGTEINRGGRILVLSRCQRKLRWWDLTRE</sequence>
<evidence type="ECO:0000256" key="2">
    <source>
        <dbReference type="ARBA" id="ARBA00010820"/>
    </source>
</evidence>
<feature type="compositionally biased region" description="Pro residues" evidence="5">
    <location>
        <begin position="10"/>
        <end position="35"/>
    </location>
</feature>
<name>A0A5J9WDG2_9POAL</name>
<keyword evidence="8" id="KW-1185">Reference proteome</keyword>
<feature type="domain" description="Glabrous enhancer-binding protein-like DBD" evidence="6">
    <location>
        <begin position="74"/>
        <end position="167"/>
    </location>
</feature>
<dbReference type="SUPFAM" id="SSF103506">
    <property type="entry name" value="Mitochondrial carrier"/>
    <property type="match status" value="1"/>
</dbReference>
<dbReference type="GO" id="GO:0016020">
    <property type="term" value="C:membrane"/>
    <property type="evidence" value="ECO:0007669"/>
    <property type="project" value="UniProtKB-SubCell"/>
</dbReference>